<reference evidence="2" key="1">
    <citation type="submission" date="2022-11" db="EMBL/GenBank/DDBJ databases">
        <title>Lacrimispora xylanolytica sy1, complete genome.</title>
        <authorList>
            <person name="Choi S."/>
        </authorList>
    </citation>
    <scope>NUCLEOTIDE SEQUENCE</scope>
    <source>
        <strain evidence="2">Sy1</strain>
    </source>
</reference>
<proteinExistence type="predicted"/>
<evidence type="ECO:0000313" key="2">
    <source>
        <dbReference type="EMBL" id="WAJ23376.1"/>
    </source>
</evidence>
<evidence type="ECO:0000256" key="1">
    <source>
        <dbReference type="SAM" id="Phobius"/>
    </source>
</evidence>
<keyword evidence="1" id="KW-1133">Transmembrane helix</keyword>
<keyword evidence="1" id="KW-0472">Membrane</keyword>
<dbReference type="RefSeq" id="WP_268114825.1">
    <property type="nucleotide sequence ID" value="NZ_CP113524.1"/>
</dbReference>
<keyword evidence="3" id="KW-1185">Reference proteome</keyword>
<sequence>MKKVFIGFSVLGTIIPFTIFVPWLLTNGLDVSLFVREWFSTPISKFFAADFIITWLAWLLFLLADHKKNDIKLWWIPFVGNFCIGLSFSVPFYLFLREDKRR</sequence>
<dbReference type="InterPro" id="IPR021362">
    <property type="entry name" value="DUF2834"/>
</dbReference>
<name>A0ABY7ACX4_9FIRM</name>
<feature type="transmembrane region" description="Helical" evidence="1">
    <location>
        <begin position="6"/>
        <end position="25"/>
    </location>
</feature>
<feature type="transmembrane region" description="Helical" evidence="1">
    <location>
        <begin position="46"/>
        <end position="63"/>
    </location>
</feature>
<dbReference type="Pfam" id="PF11196">
    <property type="entry name" value="DUF2834"/>
    <property type="match status" value="1"/>
</dbReference>
<accession>A0ABY7ACX4</accession>
<evidence type="ECO:0000313" key="3">
    <source>
        <dbReference type="Proteomes" id="UP001163115"/>
    </source>
</evidence>
<feature type="transmembrane region" description="Helical" evidence="1">
    <location>
        <begin position="75"/>
        <end position="96"/>
    </location>
</feature>
<organism evidence="2 3">
    <name type="scientific">Lacrimispora xylanolytica</name>
    <dbReference type="NCBI Taxonomy" id="29375"/>
    <lineage>
        <taxon>Bacteria</taxon>
        <taxon>Bacillati</taxon>
        <taxon>Bacillota</taxon>
        <taxon>Clostridia</taxon>
        <taxon>Lachnospirales</taxon>
        <taxon>Lachnospiraceae</taxon>
        <taxon>Lacrimispora</taxon>
    </lineage>
</organism>
<protein>
    <submittedName>
        <fullName evidence="2">DUF2834 domain-containing protein</fullName>
    </submittedName>
</protein>
<dbReference type="EMBL" id="CP113524">
    <property type="protein sequence ID" value="WAJ23376.1"/>
    <property type="molecule type" value="Genomic_DNA"/>
</dbReference>
<gene>
    <name evidence="2" type="ORF">OW255_17710</name>
</gene>
<dbReference type="Proteomes" id="UP001163115">
    <property type="component" value="Chromosome"/>
</dbReference>
<keyword evidence="1" id="KW-0812">Transmembrane</keyword>